<gene>
    <name evidence="2" type="ORF">KOI35_11505</name>
</gene>
<organism evidence="2 3">
    <name type="scientific">Paractinoplanes bogorensis</name>
    <dbReference type="NCBI Taxonomy" id="1610840"/>
    <lineage>
        <taxon>Bacteria</taxon>
        <taxon>Bacillati</taxon>
        <taxon>Actinomycetota</taxon>
        <taxon>Actinomycetes</taxon>
        <taxon>Micromonosporales</taxon>
        <taxon>Micromonosporaceae</taxon>
        <taxon>Paractinoplanes</taxon>
    </lineage>
</organism>
<proteinExistence type="predicted"/>
<evidence type="ECO:0000256" key="1">
    <source>
        <dbReference type="SAM" id="Phobius"/>
    </source>
</evidence>
<feature type="transmembrane region" description="Helical" evidence="1">
    <location>
        <begin position="12"/>
        <end position="31"/>
    </location>
</feature>
<feature type="transmembrane region" description="Helical" evidence="1">
    <location>
        <begin position="179"/>
        <end position="200"/>
    </location>
</feature>
<feature type="transmembrane region" description="Helical" evidence="1">
    <location>
        <begin position="207"/>
        <end position="226"/>
    </location>
</feature>
<sequence>MGINLATDDFGHRGWAAASAAAAVLATSAWIRSLHVQAPLRRYALHVLLIAALVLSVAVSVTPGSWAGPLLLATCAIVATAVLLPTALSAAARLLGGVALVGAGEALLVAAFTSQDSAGAAARAVAIALVLVGGTVVVVLGISRMFAGRVTAGVVLTGAGTAATTSAALLMQADMAAGVAVWVDVLFGLAGCLLAGLGVAKVLGSERIAGLSAVGFGAACCILVLSRLMVRLTGHWRMRDVDDERSAILLFVAFVVLGVITVSWGAAKLVEIPYLAGATLTGLGALLLTAATVTWIRTDGGDVMGFALVLSWGAALVVLGLARLANRRGAAAAVGIAAGAILVIWAVTGLVGDNDSTMPAVVLAGGSAALLWGVAELRAAGLLTRPRSLLRRLVREPEDAPVDPGPG</sequence>
<dbReference type="RefSeq" id="WP_215786382.1">
    <property type="nucleotide sequence ID" value="NZ_JAHKKG010000003.1"/>
</dbReference>
<keyword evidence="1" id="KW-0472">Membrane</keyword>
<evidence type="ECO:0000313" key="2">
    <source>
        <dbReference type="EMBL" id="MBU2664118.1"/>
    </source>
</evidence>
<feature type="transmembrane region" description="Helical" evidence="1">
    <location>
        <begin position="94"/>
        <end position="114"/>
    </location>
</feature>
<feature type="transmembrane region" description="Helical" evidence="1">
    <location>
        <begin position="274"/>
        <end position="297"/>
    </location>
</feature>
<reference evidence="2 3" key="1">
    <citation type="submission" date="2021-06" db="EMBL/GenBank/DDBJ databases">
        <title>Actinoplanes lichenicola sp. nov., and Actinoplanes ovalisporus sp. nov., isolated from lichen in Thailand.</title>
        <authorList>
            <person name="Saeng-In P."/>
            <person name="Kanchanasin P."/>
            <person name="Yuki M."/>
            <person name="Kudo T."/>
            <person name="Ohkuma M."/>
            <person name="Phongsopitanun W."/>
            <person name="Tanasupawat S."/>
        </authorList>
    </citation>
    <scope>NUCLEOTIDE SEQUENCE [LARGE SCALE GENOMIC DNA]</scope>
    <source>
        <strain evidence="2 3">NBRC 110975</strain>
    </source>
</reference>
<evidence type="ECO:0000313" key="3">
    <source>
        <dbReference type="Proteomes" id="UP001519654"/>
    </source>
</evidence>
<dbReference type="EMBL" id="JAHKKG010000003">
    <property type="protein sequence ID" value="MBU2664118.1"/>
    <property type="molecule type" value="Genomic_DNA"/>
</dbReference>
<keyword evidence="3" id="KW-1185">Reference proteome</keyword>
<protein>
    <submittedName>
        <fullName evidence="2">Uncharacterized protein</fullName>
    </submittedName>
</protein>
<keyword evidence="1" id="KW-1133">Transmembrane helix</keyword>
<feature type="transmembrane region" description="Helical" evidence="1">
    <location>
        <begin position="67"/>
        <end position="87"/>
    </location>
</feature>
<feature type="transmembrane region" description="Helical" evidence="1">
    <location>
        <begin position="246"/>
        <end position="267"/>
    </location>
</feature>
<feature type="transmembrane region" description="Helical" evidence="1">
    <location>
        <begin position="360"/>
        <end position="383"/>
    </location>
</feature>
<feature type="transmembrane region" description="Helical" evidence="1">
    <location>
        <begin position="43"/>
        <end position="61"/>
    </location>
</feature>
<feature type="transmembrane region" description="Helical" evidence="1">
    <location>
        <begin position="303"/>
        <end position="322"/>
    </location>
</feature>
<feature type="transmembrane region" description="Helical" evidence="1">
    <location>
        <begin position="120"/>
        <end position="142"/>
    </location>
</feature>
<comment type="caution">
    <text evidence="2">The sequence shown here is derived from an EMBL/GenBank/DDBJ whole genome shotgun (WGS) entry which is preliminary data.</text>
</comment>
<dbReference type="Proteomes" id="UP001519654">
    <property type="component" value="Unassembled WGS sequence"/>
</dbReference>
<name>A0ABS5YL35_9ACTN</name>
<keyword evidence="1" id="KW-0812">Transmembrane</keyword>
<feature type="transmembrane region" description="Helical" evidence="1">
    <location>
        <begin position="154"/>
        <end position="173"/>
    </location>
</feature>
<feature type="transmembrane region" description="Helical" evidence="1">
    <location>
        <begin position="329"/>
        <end position="348"/>
    </location>
</feature>
<accession>A0ABS5YL35</accession>